<keyword evidence="1" id="KW-0489">Methyltransferase</keyword>
<evidence type="ECO:0000313" key="2">
    <source>
        <dbReference type="Proteomes" id="UP001592582"/>
    </source>
</evidence>
<dbReference type="Pfam" id="PF08241">
    <property type="entry name" value="Methyltransf_11"/>
    <property type="match status" value="1"/>
</dbReference>
<dbReference type="GO" id="GO:0032259">
    <property type="term" value="P:methylation"/>
    <property type="evidence" value="ECO:0007669"/>
    <property type="project" value="UniProtKB-KW"/>
</dbReference>
<organism evidence="1 2">
    <name type="scientific">Streptacidiphilus alkalitolerans</name>
    <dbReference type="NCBI Taxonomy" id="3342712"/>
    <lineage>
        <taxon>Bacteria</taxon>
        <taxon>Bacillati</taxon>
        <taxon>Actinomycetota</taxon>
        <taxon>Actinomycetes</taxon>
        <taxon>Kitasatosporales</taxon>
        <taxon>Streptomycetaceae</taxon>
        <taxon>Streptacidiphilus</taxon>
    </lineage>
</organism>
<dbReference type="Gene3D" id="3.40.50.150">
    <property type="entry name" value="Vaccinia Virus protein VP39"/>
    <property type="match status" value="1"/>
</dbReference>
<dbReference type="GO" id="GO:0008168">
    <property type="term" value="F:methyltransferase activity"/>
    <property type="evidence" value="ECO:0007669"/>
    <property type="project" value="UniProtKB-KW"/>
</dbReference>
<dbReference type="InterPro" id="IPR013216">
    <property type="entry name" value="Methyltransf_11"/>
</dbReference>
<keyword evidence="1" id="KW-0808">Transferase</keyword>
<dbReference type="EMBL" id="JBHEZX010000008">
    <property type="protein sequence ID" value="MFC1411627.1"/>
    <property type="molecule type" value="Genomic_DNA"/>
</dbReference>
<dbReference type="Proteomes" id="UP001592582">
    <property type="component" value="Unassembled WGS sequence"/>
</dbReference>
<reference evidence="1 2" key="1">
    <citation type="submission" date="2024-09" db="EMBL/GenBank/DDBJ databases">
        <authorList>
            <person name="Lee S.D."/>
        </authorList>
    </citation>
    <scope>NUCLEOTIDE SEQUENCE [LARGE SCALE GENOMIC DNA]</scope>
    <source>
        <strain evidence="1 2">N1-1</strain>
    </source>
</reference>
<dbReference type="CDD" id="cd02440">
    <property type="entry name" value="AdoMet_MTases"/>
    <property type="match status" value="1"/>
</dbReference>
<evidence type="ECO:0000313" key="1">
    <source>
        <dbReference type="EMBL" id="MFC1411627.1"/>
    </source>
</evidence>
<gene>
    <name evidence="1" type="ORF">ACEZDG_20395</name>
</gene>
<protein>
    <submittedName>
        <fullName evidence="1">Methyltransferase domain-containing protein</fullName>
    </submittedName>
</protein>
<comment type="caution">
    <text evidence="1">The sequence shown here is derived from an EMBL/GenBank/DDBJ whole genome shotgun (WGS) entry which is preliminary data.</text>
</comment>
<accession>A0ABV6VD43</accession>
<proteinExistence type="predicted"/>
<dbReference type="InterPro" id="IPR029063">
    <property type="entry name" value="SAM-dependent_MTases_sf"/>
</dbReference>
<dbReference type="SUPFAM" id="SSF53335">
    <property type="entry name" value="S-adenosyl-L-methionine-dependent methyltransferases"/>
    <property type="match status" value="1"/>
</dbReference>
<name>A0ABV6VD43_9ACTN</name>
<keyword evidence="2" id="KW-1185">Reference proteome</keyword>
<sequence>MTKRPAFPGWDWDDPDGLAVRLDEFSEQVAGCEKLEPIATELPHDRDDFLELGLTGIEFAAFRTAHPAGLGTDLAVLRSTDRTAASEPGTLYRVDGDRCFTQLDISQPLPFADASVDWVYAEHLIEHVTMPVAVDWLSEARRVLRPGGVLRITTPDLARYLNGYVNRDGFLTRHRRRLSTMGFGPPMPERRAFLVNQIFRYYGHQWIYDLDELRYVLTRAGFAAEDIRACGYREGVRPDVADLDTPFRTDETIYVEADVPTTTG</sequence>